<comment type="similarity">
    <text evidence="6">Belongs to the ABC transporter superfamily. Sulfate/tungstate importer (TC 3.A.1.6) family.</text>
</comment>
<dbReference type="InterPro" id="IPR003439">
    <property type="entry name" value="ABC_transporter-like_ATP-bd"/>
</dbReference>
<dbReference type="GO" id="GO:1901238">
    <property type="term" value="F:ABC-type tungstate transporter activity"/>
    <property type="evidence" value="ECO:0007669"/>
    <property type="project" value="UniProtKB-EC"/>
</dbReference>
<evidence type="ECO:0000256" key="2">
    <source>
        <dbReference type="ARBA" id="ARBA00022448"/>
    </source>
</evidence>
<protein>
    <recommendedName>
        <fullName evidence="9">Molybdate/tungstate import ATP-binding protein WtpC</fullName>
        <ecNumber evidence="8">7.3.2.6</ecNumber>
    </recommendedName>
</protein>
<dbReference type="SMART" id="SM00382">
    <property type="entry name" value="AAA"/>
    <property type="match status" value="1"/>
</dbReference>
<dbReference type="PANTHER" id="PTHR42781">
    <property type="entry name" value="SPERMIDINE/PUTRESCINE IMPORT ATP-BINDING PROTEIN POTA"/>
    <property type="match status" value="1"/>
</dbReference>
<keyword evidence="5" id="KW-0067">ATP-binding</keyword>
<dbReference type="Gene3D" id="3.40.50.300">
    <property type="entry name" value="P-loop containing nucleotide triphosphate hydrolases"/>
    <property type="match status" value="1"/>
</dbReference>
<dbReference type="eggNOG" id="arCOG00178">
    <property type="taxonomic scope" value="Archaea"/>
</dbReference>
<comment type="subcellular location">
    <subcellularLocation>
        <location evidence="1">Cell membrane</location>
        <topology evidence="1">Peripheral membrane protein</topology>
    </subcellularLocation>
</comment>
<dbReference type="PANTHER" id="PTHR42781:SF4">
    <property type="entry name" value="SPERMIDINE_PUTRESCINE IMPORT ATP-BINDING PROTEIN POTA"/>
    <property type="match status" value="1"/>
</dbReference>
<organism evidence="12 13">
    <name type="scientific">Methanococcus vannielii (strain ATCC 35089 / DSM 1224 / JCM 13029 / OCM 148 / SB)</name>
    <dbReference type="NCBI Taxonomy" id="406327"/>
    <lineage>
        <taxon>Archaea</taxon>
        <taxon>Methanobacteriati</taxon>
        <taxon>Methanobacteriota</taxon>
        <taxon>Methanomada group</taxon>
        <taxon>Methanococci</taxon>
        <taxon>Methanococcales</taxon>
        <taxon>Methanococcaceae</taxon>
        <taxon>Methanococcus</taxon>
    </lineage>
</organism>
<dbReference type="InterPro" id="IPR017871">
    <property type="entry name" value="ABC_transporter-like_CS"/>
</dbReference>
<evidence type="ECO:0000256" key="7">
    <source>
        <dbReference type="ARBA" id="ARBA00038781"/>
    </source>
</evidence>
<dbReference type="Pfam" id="PF00005">
    <property type="entry name" value="ABC_tran"/>
    <property type="match status" value="1"/>
</dbReference>
<evidence type="ECO:0000256" key="9">
    <source>
        <dbReference type="ARBA" id="ARBA00041133"/>
    </source>
</evidence>
<keyword evidence="2" id="KW-0813">Transport</keyword>
<dbReference type="InterPro" id="IPR027417">
    <property type="entry name" value="P-loop_NTPase"/>
</dbReference>
<dbReference type="EC" id="7.3.2.6" evidence="8"/>
<evidence type="ECO:0000256" key="3">
    <source>
        <dbReference type="ARBA" id="ARBA00022505"/>
    </source>
</evidence>
<dbReference type="RefSeq" id="WP_012066422.1">
    <property type="nucleotide sequence ID" value="NC_009634.1"/>
</dbReference>
<dbReference type="GO" id="GO:0005524">
    <property type="term" value="F:ATP binding"/>
    <property type="evidence" value="ECO:0007669"/>
    <property type="project" value="UniProtKB-KW"/>
</dbReference>
<comment type="catalytic activity">
    <reaction evidence="10">
        <text>tungstate(in) + ATP + H2O = tungstate(out) + ADP + phosphate + H(+)</text>
        <dbReference type="Rhea" id="RHEA:35027"/>
        <dbReference type="ChEBI" id="CHEBI:15377"/>
        <dbReference type="ChEBI" id="CHEBI:15378"/>
        <dbReference type="ChEBI" id="CHEBI:30616"/>
        <dbReference type="ChEBI" id="CHEBI:43474"/>
        <dbReference type="ChEBI" id="CHEBI:46502"/>
        <dbReference type="ChEBI" id="CHEBI:456216"/>
        <dbReference type="EC" id="7.3.2.6"/>
    </reaction>
</comment>
<evidence type="ECO:0000256" key="6">
    <source>
        <dbReference type="ARBA" id="ARBA00038307"/>
    </source>
</evidence>
<comment type="subunit">
    <text evidence="7">The complex is composed of two ATP-binding proteins (WtpC), two transmembrane proteins (WtpB) and a solute-binding protein (WtpA).</text>
</comment>
<evidence type="ECO:0000256" key="8">
    <source>
        <dbReference type="ARBA" id="ARBA00039025"/>
    </source>
</evidence>
<dbReference type="AlphaFoldDB" id="A6USN6"/>
<gene>
    <name evidence="12" type="ordered locus">Mevan_1616</name>
</gene>
<dbReference type="GeneID" id="5324941"/>
<sequence>MLSIRNLKKKLSNFEINLENLDIKDNDYFVILGLSGSGKTTILEMIAGYKKPDSGKILLDGEDITNKPLHERKIVLCNGKYLFPHLSVRKNIEYGIKNLKKSERDVKVNKISNLLNISHLLDKNPKKISSGEQQRVALGMALIMEPKIILLDEPLSSLDRLIHEKLLYDLKEIHTSSSVTFIHVTHDFLEAVVLSKNMAIVKNGIIEQSGTLKNIIKNPKNIFVAQFLGVKNILPIGKLKENNTSNTLKTIKNEIENLSENSLIGIFSKDVKILPKNVLVPFNTHNGKIKNIFEEPFNSKITIEFNGVDIISEVSNTKIIKNPFKKGDSINFYIESYSIIGGNF</sequence>
<evidence type="ECO:0000313" key="12">
    <source>
        <dbReference type="EMBL" id="ABR55508.1"/>
    </source>
</evidence>
<evidence type="ECO:0000256" key="5">
    <source>
        <dbReference type="ARBA" id="ARBA00022840"/>
    </source>
</evidence>
<feature type="domain" description="ABC transporter" evidence="11">
    <location>
        <begin position="1"/>
        <end position="228"/>
    </location>
</feature>
<dbReference type="GO" id="GO:0005886">
    <property type="term" value="C:plasma membrane"/>
    <property type="evidence" value="ECO:0007669"/>
    <property type="project" value="UniProtKB-SubCell"/>
</dbReference>
<reference evidence="12" key="1">
    <citation type="submission" date="2007-06" db="EMBL/GenBank/DDBJ databases">
        <title>Complete sequence of Methanococcus vannielii SB.</title>
        <authorList>
            <consortium name="US DOE Joint Genome Institute"/>
            <person name="Copeland A."/>
            <person name="Lucas S."/>
            <person name="Lapidus A."/>
            <person name="Barry K."/>
            <person name="Glavina del Rio T."/>
            <person name="Dalin E."/>
            <person name="Tice H."/>
            <person name="Pitluck S."/>
            <person name="Chain P."/>
            <person name="Malfatti S."/>
            <person name="Shin M."/>
            <person name="Vergez L."/>
            <person name="Schmutz J."/>
            <person name="Larimer F."/>
            <person name="Land M."/>
            <person name="Hauser L."/>
            <person name="Kyrpides N."/>
            <person name="Anderson I."/>
            <person name="Sieprawska-Lupa M."/>
            <person name="Whitman W.B."/>
            <person name="Richardson P."/>
        </authorList>
    </citation>
    <scope>NUCLEOTIDE SEQUENCE [LARGE SCALE GENOMIC DNA]</scope>
    <source>
        <strain evidence="12">SB</strain>
    </source>
</reference>
<dbReference type="OrthoDB" id="18368at2157"/>
<dbReference type="Proteomes" id="UP000001107">
    <property type="component" value="Chromosome"/>
</dbReference>
<dbReference type="InterPro" id="IPR050093">
    <property type="entry name" value="ABC_SmlMolc_Importer"/>
</dbReference>
<keyword evidence="3" id="KW-0500">Molybdenum</keyword>
<keyword evidence="4" id="KW-0547">Nucleotide-binding</keyword>
<proteinExistence type="inferred from homology"/>
<keyword evidence="13" id="KW-1185">Reference proteome</keyword>
<name>A6USN6_METVS</name>
<evidence type="ECO:0000256" key="1">
    <source>
        <dbReference type="ARBA" id="ARBA00004202"/>
    </source>
</evidence>
<dbReference type="EMBL" id="CP000742">
    <property type="protein sequence ID" value="ABR55508.1"/>
    <property type="molecule type" value="Genomic_DNA"/>
</dbReference>
<dbReference type="SUPFAM" id="SSF52540">
    <property type="entry name" value="P-loop containing nucleoside triphosphate hydrolases"/>
    <property type="match status" value="1"/>
</dbReference>
<evidence type="ECO:0000256" key="10">
    <source>
        <dbReference type="ARBA" id="ARBA00047936"/>
    </source>
</evidence>
<dbReference type="PROSITE" id="PS50893">
    <property type="entry name" value="ABC_TRANSPORTER_2"/>
    <property type="match status" value="1"/>
</dbReference>
<dbReference type="STRING" id="406327.Mevan_1616"/>
<dbReference type="GO" id="GO:0016887">
    <property type="term" value="F:ATP hydrolysis activity"/>
    <property type="evidence" value="ECO:0007669"/>
    <property type="project" value="InterPro"/>
</dbReference>
<dbReference type="InterPro" id="IPR003593">
    <property type="entry name" value="AAA+_ATPase"/>
</dbReference>
<evidence type="ECO:0000313" key="13">
    <source>
        <dbReference type="Proteomes" id="UP000001107"/>
    </source>
</evidence>
<accession>A6USN6</accession>
<dbReference type="KEGG" id="mvn:Mevan_1616"/>
<dbReference type="HOGENOM" id="CLU_000604_1_1_2"/>
<evidence type="ECO:0000259" key="11">
    <source>
        <dbReference type="PROSITE" id="PS50893"/>
    </source>
</evidence>
<evidence type="ECO:0000256" key="4">
    <source>
        <dbReference type="ARBA" id="ARBA00022741"/>
    </source>
</evidence>
<dbReference type="PROSITE" id="PS00211">
    <property type="entry name" value="ABC_TRANSPORTER_1"/>
    <property type="match status" value="1"/>
</dbReference>